<dbReference type="AlphaFoldDB" id="A0A8K0GEH8"/>
<dbReference type="InterPro" id="IPR050951">
    <property type="entry name" value="Retrovirus_Pol_polyprotein"/>
</dbReference>
<dbReference type="SUPFAM" id="SSF53098">
    <property type="entry name" value="Ribonuclease H-like"/>
    <property type="match status" value="1"/>
</dbReference>
<comment type="caution">
    <text evidence="2">The sequence shown here is derived from an EMBL/GenBank/DDBJ whole genome shotgun (WGS) entry which is preliminary data.</text>
</comment>
<protein>
    <recommendedName>
        <fullName evidence="1">Integrase catalytic domain-containing protein</fullName>
    </recommendedName>
</protein>
<proteinExistence type="predicted"/>
<dbReference type="Proteomes" id="UP000801492">
    <property type="component" value="Unassembled WGS sequence"/>
</dbReference>
<feature type="domain" description="Integrase catalytic" evidence="1">
    <location>
        <begin position="11"/>
        <end position="187"/>
    </location>
</feature>
<dbReference type="PANTHER" id="PTHR37984:SF5">
    <property type="entry name" value="PROTEIN NYNRIN-LIKE"/>
    <property type="match status" value="1"/>
</dbReference>
<dbReference type="GO" id="GO:0003676">
    <property type="term" value="F:nucleic acid binding"/>
    <property type="evidence" value="ECO:0007669"/>
    <property type="project" value="InterPro"/>
</dbReference>
<dbReference type="InterPro" id="IPR036397">
    <property type="entry name" value="RNaseH_sf"/>
</dbReference>
<evidence type="ECO:0000259" key="1">
    <source>
        <dbReference type="PROSITE" id="PS50994"/>
    </source>
</evidence>
<dbReference type="EMBL" id="VTPC01006044">
    <property type="protein sequence ID" value="KAF2895318.1"/>
    <property type="molecule type" value="Genomic_DNA"/>
</dbReference>
<dbReference type="GO" id="GO:0015074">
    <property type="term" value="P:DNA integration"/>
    <property type="evidence" value="ECO:0007669"/>
    <property type="project" value="InterPro"/>
</dbReference>
<organism evidence="2 3">
    <name type="scientific">Ignelater luminosus</name>
    <name type="common">Cucubano</name>
    <name type="synonym">Pyrophorus luminosus</name>
    <dbReference type="NCBI Taxonomy" id="2038154"/>
    <lineage>
        <taxon>Eukaryota</taxon>
        <taxon>Metazoa</taxon>
        <taxon>Ecdysozoa</taxon>
        <taxon>Arthropoda</taxon>
        <taxon>Hexapoda</taxon>
        <taxon>Insecta</taxon>
        <taxon>Pterygota</taxon>
        <taxon>Neoptera</taxon>
        <taxon>Endopterygota</taxon>
        <taxon>Coleoptera</taxon>
        <taxon>Polyphaga</taxon>
        <taxon>Elateriformia</taxon>
        <taxon>Elateroidea</taxon>
        <taxon>Elateridae</taxon>
        <taxon>Agrypninae</taxon>
        <taxon>Pyrophorini</taxon>
        <taxon>Ignelater</taxon>
    </lineage>
</organism>
<dbReference type="Gene3D" id="3.30.420.10">
    <property type="entry name" value="Ribonuclease H-like superfamily/Ribonuclease H"/>
    <property type="match status" value="1"/>
</dbReference>
<sequence>MCKACKACAKVKACPDKVYIPWPKTDVLFGTVHIDYCDLGGTHLVVIIDACTKWLEVYQTPFITIKCTIESLRDCFARFGLPYTAVSDKATVFKFENMQKFFIELNILLLHPILHKVTAKLRIQLKQSKLTENSVKTVNVSLKAALDDPSNAGIDLSTILARLLITYRDTPHCVTKKSPAEMVFGVILLSIEPNTHGVSSQTGGDGTLITKDNVEHMTDQEYQRHDHKASKVDDMSNVIVDDGNDVGKILKIESRFCLYMSIDILFIIKLELHEDCSVINLIKNITQM</sequence>
<accession>A0A8K0GEH8</accession>
<dbReference type="PROSITE" id="PS50994">
    <property type="entry name" value="INTEGRASE"/>
    <property type="match status" value="1"/>
</dbReference>
<name>A0A8K0GEH8_IGNLU</name>
<evidence type="ECO:0000313" key="3">
    <source>
        <dbReference type="Proteomes" id="UP000801492"/>
    </source>
</evidence>
<keyword evidence="3" id="KW-1185">Reference proteome</keyword>
<gene>
    <name evidence="2" type="ORF">ILUMI_10856</name>
</gene>
<dbReference type="PANTHER" id="PTHR37984">
    <property type="entry name" value="PROTEIN CBG26694"/>
    <property type="match status" value="1"/>
</dbReference>
<reference evidence="2" key="1">
    <citation type="submission" date="2019-08" db="EMBL/GenBank/DDBJ databases">
        <title>The genome of the North American firefly Photinus pyralis.</title>
        <authorList>
            <consortium name="Photinus pyralis genome working group"/>
            <person name="Fallon T.R."/>
            <person name="Sander Lower S.E."/>
            <person name="Weng J.-K."/>
        </authorList>
    </citation>
    <scope>NUCLEOTIDE SEQUENCE</scope>
    <source>
        <strain evidence="2">TRF0915ILg1</strain>
        <tissue evidence="2">Whole body</tissue>
    </source>
</reference>
<dbReference type="InterPro" id="IPR001584">
    <property type="entry name" value="Integrase_cat-core"/>
</dbReference>
<evidence type="ECO:0000313" key="2">
    <source>
        <dbReference type="EMBL" id="KAF2895318.1"/>
    </source>
</evidence>
<dbReference type="InterPro" id="IPR012337">
    <property type="entry name" value="RNaseH-like_sf"/>
</dbReference>
<dbReference type="OrthoDB" id="6745853at2759"/>